<feature type="domain" description="DUF418" evidence="2">
    <location>
        <begin position="224"/>
        <end position="385"/>
    </location>
</feature>
<dbReference type="PANTHER" id="PTHR30590">
    <property type="entry name" value="INNER MEMBRANE PROTEIN"/>
    <property type="match status" value="1"/>
</dbReference>
<dbReference type="EMBL" id="CP106679">
    <property type="protein sequence ID" value="UXP33012.1"/>
    <property type="molecule type" value="Genomic_DNA"/>
</dbReference>
<proteinExistence type="predicted"/>
<name>A0ABY6CR83_9BACT</name>
<organism evidence="3 4">
    <name type="scientific">Reichenbachiella agarivorans</name>
    <dbReference type="NCBI Taxonomy" id="2979464"/>
    <lineage>
        <taxon>Bacteria</taxon>
        <taxon>Pseudomonadati</taxon>
        <taxon>Bacteroidota</taxon>
        <taxon>Cytophagia</taxon>
        <taxon>Cytophagales</taxon>
        <taxon>Reichenbachiellaceae</taxon>
        <taxon>Reichenbachiella</taxon>
    </lineage>
</organism>
<reference evidence="3" key="1">
    <citation type="submission" date="2022-09" db="EMBL/GenBank/DDBJ databases">
        <title>Comparative genomics and taxonomic characterization of three novel marine species of genus Reichenbachiella exhibiting antioxidant and polysaccharide degradation activities.</title>
        <authorList>
            <person name="Muhammad N."/>
            <person name="Lee Y.-J."/>
            <person name="Ko J."/>
            <person name="Kim S.-G."/>
        </authorList>
    </citation>
    <scope>NUCLEOTIDE SEQUENCE</scope>
    <source>
        <strain evidence="3">BKB1-1</strain>
    </source>
</reference>
<dbReference type="PANTHER" id="PTHR30590:SF2">
    <property type="entry name" value="INNER MEMBRANE PROTEIN"/>
    <property type="match status" value="1"/>
</dbReference>
<feature type="transmembrane region" description="Helical" evidence="1">
    <location>
        <begin position="12"/>
        <end position="34"/>
    </location>
</feature>
<gene>
    <name evidence="3" type="ORF">N6H18_03455</name>
</gene>
<keyword evidence="4" id="KW-1185">Reference proteome</keyword>
<dbReference type="InterPro" id="IPR007349">
    <property type="entry name" value="DUF418"/>
</dbReference>
<sequence>MPTTPRIQVIDALRGFALLGIIMIHSIEHFELFMPVNAESPLVLEIDQQVFESVLFLVSGKAYSIFAFLFGYSFFIQMKTKELQGVDFRNVFLWRLLVLLAIGLVHSMIYRGDILHIYALMGMPLVSLYKVGSRTLLVVTSLLILQIPTLGMIVESFVDPSYIYTPYYGDGYYEEGEQIYSSGSLWDVVVFNLYKARVVVWTWTYHTGRFFQLMALFILGLVIARQRYFENLKAYRYKATLIGYFSLIFMLLLNLYLTGVESFDWTDSQKQLVMVVVQSYLNAFYTTAICCGFILVYFYFSKRVKIFDYLSSYGRLSLTNYVSQALIGVLIFYDFGLGLWEYVGATVSLIFGLGLFVIQVVISARWLKTYKYGPMEWLWRALTYKDFSIPMKKTDWETVQS</sequence>
<protein>
    <submittedName>
        <fullName evidence="3">DUF418 domain-containing protein</fullName>
    </submittedName>
</protein>
<keyword evidence="1" id="KW-0472">Membrane</keyword>
<dbReference type="InterPro" id="IPR052529">
    <property type="entry name" value="Bact_Transport_Assoc"/>
</dbReference>
<evidence type="ECO:0000259" key="2">
    <source>
        <dbReference type="Pfam" id="PF04235"/>
    </source>
</evidence>
<dbReference type="RefSeq" id="WP_262310443.1">
    <property type="nucleotide sequence ID" value="NZ_CP106679.1"/>
</dbReference>
<feature type="transmembrane region" description="Helical" evidence="1">
    <location>
        <begin position="346"/>
        <end position="367"/>
    </location>
</feature>
<accession>A0ABY6CR83</accession>
<dbReference type="Proteomes" id="UP001065174">
    <property type="component" value="Chromosome"/>
</dbReference>
<feature type="transmembrane region" description="Helical" evidence="1">
    <location>
        <begin position="321"/>
        <end position="340"/>
    </location>
</feature>
<feature type="transmembrane region" description="Helical" evidence="1">
    <location>
        <begin position="88"/>
        <end position="109"/>
    </location>
</feature>
<feature type="transmembrane region" description="Helical" evidence="1">
    <location>
        <begin position="210"/>
        <end position="229"/>
    </location>
</feature>
<feature type="transmembrane region" description="Helical" evidence="1">
    <location>
        <begin position="241"/>
        <end position="260"/>
    </location>
</feature>
<feature type="transmembrane region" description="Helical" evidence="1">
    <location>
        <begin position="280"/>
        <end position="300"/>
    </location>
</feature>
<evidence type="ECO:0000313" key="3">
    <source>
        <dbReference type="EMBL" id="UXP33012.1"/>
    </source>
</evidence>
<keyword evidence="1" id="KW-0812">Transmembrane</keyword>
<feature type="transmembrane region" description="Helical" evidence="1">
    <location>
        <begin position="136"/>
        <end position="158"/>
    </location>
</feature>
<keyword evidence="1" id="KW-1133">Transmembrane helix</keyword>
<evidence type="ECO:0000256" key="1">
    <source>
        <dbReference type="SAM" id="Phobius"/>
    </source>
</evidence>
<dbReference type="Pfam" id="PF04235">
    <property type="entry name" value="DUF418"/>
    <property type="match status" value="1"/>
</dbReference>
<evidence type="ECO:0000313" key="4">
    <source>
        <dbReference type="Proteomes" id="UP001065174"/>
    </source>
</evidence>
<feature type="transmembrane region" description="Helical" evidence="1">
    <location>
        <begin position="115"/>
        <end position="131"/>
    </location>
</feature>
<feature type="transmembrane region" description="Helical" evidence="1">
    <location>
        <begin position="54"/>
        <end position="76"/>
    </location>
</feature>